<keyword evidence="1" id="KW-0812">Transmembrane</keyword>
<comment type="caution">
    <text evidence="2">The sequence shown here is derived from an EMBL/GenBank/DDBJ whole genome shotgun (WGS) entry which is preliminary data.</text>
</comment>
<keyword evidence="1" id="KW-1133">Transmembrane helix</keyword>
<dbReference type="AlphaFoldDB" id="A0A9W6NG41"/>
<reference evidence="2" key="2">
    <citation type="submission" date="2023-01" db="EMBL/GenBank/DDBJ databases">
        <authorList>
            <person name="Sun Q."/>
            <person name="Evtushenko L."/>
        </authorList>
    </citation>
    <scope>NUCLEOTIDE SEQUENCE</scope>
    <source>
        <strain evidence="2">VKM B-2935</strain>
    </source>
</reference>
<feature type="transmembrane region" description="Helical" evidence="1">
    <location>
        <begin position="51"/>
        <end position="66"/>
    </location>
</feature>
<keyword evidence="1" id="KW-0472">Membrane</keyword>
<name>A0A9W6NG41_9PSED</name>
<organism evidence="2 3">
    <name type="scientific">Pseudomonas turukhanskensis</name>
    <dbReference type="NCBI Taxonomy" id="1806536"/>
    <lineage>
        <taxon>Bacteria</taxon>
        <taxon>Pseudomonadati</taxon>
        <taxon>Pseudomonadota</taxon>
        <taxon>Gammaproteobacteria</taxon>
        <taxon>Pseudomonadales</taxon>
        <taxon>Pseudomonadaceae</taxon>
        <taxon>Pseudomonas</taxon>
    </lineage>
</organism>
<proteinExistence type="predicted"/>
<protein>
    <submittedName>
        <fullName evidence="2">Uncharacterized protein</fullName>
    </submittedName>
</protein>
<evidence type="ECO:0000256" key="1">
    <source>
        <dbReference type="SAM" id="Phobius"/>
    </source>
</evidence>
<dbReference type="RefSeq" id="WP_271195505.1">
    <property type="nucleotide sequence ID" value="NZ_BSFN01000005.1"/>
</dbReference>
<dbReference type="EMBL" id="BSFN01000005">
    <property type="protein sequence ID" value="GLK89321.1"/>
    <property type="molecule type" value="Genomic_DNA"/>
</dbReference>
<feature type="transmembrane region" description="Helical" evidence="1">
    <location>
        <begin position="30"/>
        <end position="45"/>
    </location>
</feature>
<dbReference type="Proteomes" id="UP001143328">
    <property type="component" value="Unassembled WGS sequence"/>
</dbReference>
<accession>A0A9W6NG41</accession>
<evidence type="ECO:0000313" key="3">
    <source>
        <dbReference type="Proteomes" id="UP001143328"/>
    </source>
</evidence>
<feature type="transmembrane region" description="Helical" evidence="1">
    <location>
        <begin position="6"/>
        <end position="23"/>
    </location>
</feature>
<evidence type="ECO:0000313" key="2">
    <source>
        <dbReference type="EMBL" id="GLK89321.1"/>
    </source>
</evidence>
<gene>
    <name evidence="2" type="ORF">GCM10017655_23830</name>
</gene>
<reference evidence="2" key="1">
    <citation type="journal article" date="2014" name="Int. J. Syst. Evol. Microbiol.">
        <title>Complete genome sequence of Corynebacterium casei LMG S-19264T (=DSM 44701T), isolated from a smear-ripened cheese.</title>
        <authorList>
            <consortium name="US DOE Joint Genome Institute (JGI-PGF)"/>
            <person name="Walter F."/>
            <person name="Albersmeier A."/>
            <person name="Kalinowski J."/>
            <person name="Ruckert C."/>
        </authorList>
    </citation>
    <scope>NUCLEOTIDE SEQUENCE</scope>
    <source>
        <strain evidence="2">VKM B-2935</strain>
    </source>
</reference>
<keyword evidence="3" id="KW-1185">Reference proteome</keyword>
<sequence length="68" mass="7568">MFSSATLLWGMVFSSIGLGYLLYGKRQGHVVAWVCGLALMVYSYFFSDPYLIVAIGVGLMLVPRFVRV</sequence>